<reference evidence="2 3" key="1">
    <citation type="journal article" date="2020" name="bioRxiv">
        <title>A chromosome-scale genome assembly for the Fusarium oxysporum strain Fo5176 to establish a model Arabidopsis-fungal pathosystem.</title>
        <authorList>
            <person name="Fokkens L."/>
            <person name="Guo L."/>
            <person name="Dora S."/>
            <person name="Wang B."/>
            <person name="Ye K."/>
            <person name="Sanchez-Rodriguez C."/>
            <person name="Croll D."/>
        </authorList>
    </citation>
    <scope>NUCLEOTIDE SEQUENCE [LARGE SCALE GENOMIC DNA]</scope>
    <source>
        <strain evidence="2 3">Fo5176</strain>
    </source>
</reference>
<comment type="caution">
    <text evidence="2">The sequence shown here is derived from an EMBL/GenBank/DDBJ whole genome shotgun (WGS) entry which is preliminary data.</text>
</comment>
<sequence>MSSPRVSKLKFEHHHNGLGVDTSRPRLSWSFETSPSTAASWVQTSYEVEITFSNTVDAQVFTIESEESILVPWPARSLSSRESAFVRVRVYGKSLDQESAVIKPSSWSTAAIVETALLETNDFKANFITSAERIGPYGPLRLIRFYREFTLPQDTTTIPRARLYITSLGVFEATINGQRVGDEVLAPGWTSYNHRLIYRIHNVTSLLLPGKNVISVEVAEGWYAGRLGFKGGKRFRYGDELGLFAQLEIQDTAGKVSWDLVSDETWSSTTSPIVTSEIYDMNHISQAPM</sequence>
<organism evidence="2 3">
    <name type="scientific">Fusarium oxysporum f. sp. conglutinans</name>
    <dbReference type="NCBI Taxonomy" id="100902"/>
    <lineage>
        <taxon>Eukaryota</taxon>
        <taxon>Fungi</taxon>
        <taxon>Dikarya</taxon>
        <taxon>Ascomycota</taxon>
        <taxon>Pezizomycotina</taxon>
        <taxon>Sordariomycetes</taxon>
        <taxon>Hypocreomycetidae</taxon>
        <taxon>Hypocreales</taxon>
        <taxon>Nectriaceae</taxon>
        <taxon>Fusarium</taxon>
        <taxon>Fusarium oxysporum species complex</taxon>
    </lineage>
</organism>
<name>A0A8H6GDT6_FUSOX</name>
<dbReference type="InterPro" id="IPR016007">
    <property type="entry name" value="Alpha_rhamnosid"/>
</dbReference>
<dbReference type="Pfam" id="PF08531">
    <property type="entry name" value="Bac_rhamnosid_N"/>
    <property type="match status" value="1"/>
</dbReference>
<dbReference type="EMBL" id="JACDXP010000012">
    <property type="protein sequence ID" value="KAF6516207.1"/>
    <property type="molecule type" value="Genomic_DNA"/>
</dbReference>
<dbReference type="AlphaFoldDB" id="A0A8H6GDT6"/>
<dbReference type="PANTHER" id="PTHR33307:SF6">
    <property type="entry name" value="ALPHA-RHAMNOSIDASE (EUROFUNG)-RELATED"/>
    <property type="match status" value="1"/>
</dbReference>
<accession>A0A8H6GDT6</accession>
<evidence type="ECO:0000313" key="2">
    <source>
        <dbReference type="EMBL" id="KAF6516207.1"/>
    </source>
</evidence>
<dbReference type="PANTHER" id="PTHR33307">
    <property type="entry name" value="ALPHA-RHAMNOSIDASE (EUROFUNG)"/>
    <property type="match status" value="1"/>
</dbReference>
<dbReference type="InterPro" id="IPR013783">
    <property type="entry name" value="Ig-like_fold"/>
</dbReference>
<dbReference type="Gene3D" id="2.60.40.10">
    <property type="entry name" value="Immunoglobulins"/>
    <property type="match status" value="1"/>
</dbReference>
<dbReference type="Pfam" id="PF25788">
    <property type="entry name" value="Ig_Rha78A_N"/>
    <property type="match status" value="1"/>
</dbReference>
<proteinExistence type="predicted"/>
<gene>
    <name evidence="2" type="ORF">HZS61_003410</name>
</gene>
<dbReference type="Proteomes" id="UP000593570">
    <property type="component" value="Unassembled WGS sequence"/>
</dbReference>
<evidence type="ECO:0000259" key="1">
    <source>
        <dbReference type="Pfam" id="PF08531"/>
    </source>
</evidence>
<dbReference type="Gene3D" id="2.60.120.260">
    <property type="entry name" value="Galactose-binding domain-like"/>
    <property type="match status" value="1"/>
</dbReference>
<protein>
    <recommendedName>
        <fullName evidence="1">Bacterial alpha-L-rhamnosidase N-terminal domain-containing protein</fullName>
    </recommendedName>
</protein>
<evidence type="ECO:0000313" key="3">
    <source>
        <dbReference type="Proteomes" id="UP000593570"/>
    </source>
</evidence>
<feature type="domain" description="Bacterial alpha-L-rhamnosidase N-terminal" evidence="1">
    <location>
        <begin position="158"/>
        <end position="281"/>
    </location>
</feature>
<dbReference type="InterPro" id="IPR013737">
    <property type="entry name" value="Bac_rhamnosid_N"/>
</dbReference>